<name>A0A318QLJ7_9PROT</name>
<sequence>MLNIAALDAFAPRPWRNGRGTTREIMAHDAHPAHFWRVSVASIVGDGPFSLFPGLVRHLALASPGRLTLTGIAPGGTTLERPGDTIRFDGGLAVSASCHGQAVQAFNLMAAPAVPARLERFQAPFRLEHAHAVALLPLQGEWRTEGCDRTLPTGMIAWGQTTSATRVAPVAPALPACLLAVIISTSQTEKVMP</sequence>
<protein>
    <recommendedName>
        <fullName evidence="3">HutD-family protein</fullName>
    </recommendedName>
</protein>
<evidence type="ECO:0008006" key="3">
    <source>
        <dbReference type="Google" id="ProtNLM"/>
    </source>
</evidence>
<gene>
    <name evidence="1" type="ORF">CFR77_03005</name>
</gene>
<organism evidence="1 2">
    <name type="scientific">Komagataeibacter sucrofermentans</name>
    <dbReference type="NCBI Taxonomy" id="1053551"/>
    <lineage>
        <taxon>Bacteria</taxon>
        <taxon>Pseudomonadati</taxon>
        <taxon>Pseudomonadota</taxon>
        <taxon>Alphaproteobacteria</taxon>
        <taxon>Acetobacterales</taxon>
        <taxon>Acetobacteraceae</taxon>
        <taxon>Komagataeibacter</taxon>
    </lineage>
</organism>
<dbReference type="PANTHER" id="PTHR37943">
    <property type="entry name" value="PROTEIN VES"/>
    <property type="match status" value="1"/>
</dbReference>
<evidence type="ECO:0000313" key="2">
    <source>
        <dbReference type="Proteomes" id="UP000247814"/>
    </source>
</evidence>
<dbReference type="AlphaFoldDB" id="A0A318QLJ7"/>
<keyword evidence="2" id="KW-1185">Reference proteome</keyword>
<proteinExistence type="predicted"/>
<dbReference type="RefSeq" id="WP_110567479.1">
    <property type="nucleotide sequence ID" value="NZ_CP137147.1"/>
</dbReference>
<dbReference type="InterPro" id="IPR011051">
    <property type="entry name" value="RmlC_Cupin_sf"/>
</dbReference>
<dbReference type="SUPFAM" id="SSF51182">
    <property type="entry name" value="RmlC-like cupins"/>
    <property type="match status" value="1"/>
</dbReference>
<dbReference type="Pfam" id="PF05962">
    <property type="entry name" value="HutD"/>
    <property type="match status" value="1"/>
</dbReference>
<evidence type="ECO:0000313" key="1">
    <source>
        <dbReference type="EMBL" id="PYD80386.1"/>
    </source>
</evidence>
<comment type="caution">
    <text evidence="1">The sequence shown here is derived from an EMBL/GenBank/DDBJ whole genome shotgun (WGS) entry which is preliminary data.</text>
</comment>
<accession>A0A318QLJ7</accession>
<reference evidence="1 2" key="1">
    <citation type="submission" date="2017-07" db="EMBL/GenBank/DDBJ databases">
        <title>A draft genome sequence of Komagataeibacter sucrofermentans LMG 18788.</title>
        <authorList>
            <person name="Skraban J."/>
            <person name="Cleenwerck I."/>
            <person name="Vandamme P."/>
            <person name="Trcek J."/>
        </authorList>
    </citation>
    <scope>NUCLEOTIDE SEQUENCE [LARGE SCALE GENOMIC DNA]</scope>
    <source>
        <strain evidence="1 2">LMG 18788</strain>
    </source>
</reference>
<dbReference type="OrthoDB" id="9800082at2"/>
<dbReference type="EMBL" id="NKUA01000003">
    <property type="protein sequence ID" value="PYD80386.1"/>
    <property type="molecule type" value="Genomic_DNA"/>
</dbReference>
<dbReference type="Proteomes" id="UP000247814">
    <property type="component" value="Unassembled WGS sequence"/>
</dbReference>
<dbReference type="InterPro" id="IPR014710">
    <property type="entry name" value="RmlC-like_jellyroll"/>
</dbReference>
<dbReference type="InterPro" id="IPR010282">
    <property type="entry name" value="Uncharacterised_HutD/Ves"/>
</dbReference>
<dbReference type="PANTHER" id="PTHR37943:SF1">
    <property type="entry name" value="PROTEIN VES"/>
    <property type="match status" value="1"/>
</dbReference>
<dbReference type="Gene3D" id="2.60.120.10">
    <property type="entry name" value="Jelly Rolls"/>
    <property type="match status" value="1"/>
</dbReference>